<comment type="catalytic activity">
    <reaction evidence="4">
        <text>nicotinate beta-D-ribonucleotide + CO2 + diphosphate = quinolinate + 5-phospho-alpha-D-ribose 1-diphosphate + 2 H(+)</text>
        <dbReference type="Rhea" id="RHEA:12733"/>
        <dbReference type="ChEBI" id="CHEBI:15378"/>
        <dbReference type="ChEBI" id="CHEBI:16526"/>
        <dbReference type="ChEBI" id="CHEBI:29959"/>
        <dbReference type="ChEBI" id="CHEBI:33019"/>
        <dbReference type="ChEBI" id="CHEBI:57502"/>
        <dbReference type="ChEBI" id="CHEBI:58017"/>
        <dbReference type="EC" id="2.4.2.19"/>
    </reaction>
</comment>
<dbReference type="AlphaFoldDB" id="A0A856HYS0"/>
<dbReference type="Pfam" id="PF02749">
    <property type="entry name" value="QRPTase_N"/>
    <property type="match status" value="1"/>
</dbReference>
<dbReference type="InterPro" id="IPR037128">
    <property type="entry name" value="Quinolinate_PRibosylTase_N_sf"/>
</dbReference>
<dbReference type="InterPro" id="IPR022412">
    <property type="entry name" value="Quinolinate_PRibosylTrfase_N"/>
</dbReference>
<dbReference type="GO" id="GO:0034213">
    <property type="term" value="P:quinolinate catabolic process"/>
    <property type="evidence" value="ECO:0007669"/>
    <property type="project" value="TreeGrafter"/>
</dbReference>
<dbReference type="SUPFAM" id="SSF54675">
    <property type="entry name" value="Nicotinate/Quinolinate PRTase N-terminal domain-like"/>
    <property type="match status" value="1"/>
</dbReference>
<dbReference type="GO" id="GO:0004514">
    <property type="term" value="F:nicotinate-nucleotide diphosphorylase (carboxylating) activity"/>
    <property type="evidence" value="ECO:0007669"/>
    <property type="project" value="UniProtKB-EC"/>
</dbReference>
<dbReference type="InterPro" id="IPR036068">
    <property type="entry name" value="Nicotinate_pribotase-like_C"/>
</dbReference>
<proteinExistence type="inferred from homology"/>
<dbReference type="PANTHER" id="PTHR32179:SF3">
    <property type="entry name" value="NICOTINATE-NUCLEOTIDE PYROPHOSPHORYLASE [CARBOXYLATING]"/>
    <property type="match status" value="1"/>
</dbReference>
<dbReference type="InterPro" id="IPR013785">
    <property type="entry name" value="Aldolase_TIM"/>
</dbReference>
<dbReference type="Pfam" id="PF01729">
    <property type="entry name" value="QRPTase_C"/>
    <property type="match status" value="1"/>
</dbReference>
<evidence type="ECO:0000313" key="7">
    <source>
        <dbReference type="Proteomes" id="UP000298642"/>
    </source>
</evidence>
<dbReference type="GO" id="GO:0009435">
    <property type="term" value="P:NAD+ biosynthetic process"/>
    <property type="evidence" value="ECO:0007669"/>
    <property type="project" value="InterPro"/>
</dbReference>
<dbReference type="RefSeq" id="WP_158629716.1">
    <property type="nucleotide sequence ID" value="NZ_CP034413.3"/>
</dbReference>
<keyword evidence="2" id="KW-0328">Glycosyltransferase</keyword>
<evidence type="ECO:0000256" key="3">
    <source>
        <dbReference type="ARBA" id="ARBA00022679"/>
    </source>
</evidence>
<dbReference type="EMBL" id="CP034413">
    <property type="protein sequence ID" value="QCI58980.2"/>
    <property type="molecule type" value="Genomic_DNA"/>
</dbReference>
<keyword evidence="7" id="KW-1185">Reference proteome</keyword>
<dbReference type="Gene3D" id="3.20.20.70">
    <property type="entry name" value="Aldolase class I"/>
    <property type="match status" value="1"/>
</dbReference>
<evidence type="ECO:0000259" key="5">
    <source>
        <dbReference type="SMART" id="SM00852"/>
    </source>
</evidence>
<gene>
    <name evidence="6" type="ORF">EIO64_06860</name>
</gene>
<dbReference type="SUPFAM" id="SSF53218">
    <property type="entry name" value="Molybdenum cofactor biosynthesis proteins"/>
    <property type="match status" value="1"/>
</dbReference>
<dbReference type="Gene3D" id="3.90.1170.20">
    <property type="entry name" value="Quinolinate phosphoribosyl transferase, N-terminal domain"/>
    <property type="match status" value="1"/>
</dbReference>
<dbReference type="GO" id="GO:0005737">
    <property type="term" value="C:cytoplasm"/>
    <property type="evidence" value="ECO:0007669"/>
    <property type="project" value="TreeGrafter"/>
</dbReference>
<evidence type="ECO:0000256" key="2">
    <source>
        <dbReference type="ARBA" id="ARBA00022676"/>
    </source>
</evidence>
<sequence>MKDLRDELFQKIEHKKITACLYTDMDGVVSGISSALNEAERIGLIVDFSVSEGTDVLAGDLLMQISGTPKQIAVAEDMIIGHISKFSGVATAAKAFVQKAGHHMRIVCGSWKKMSSNIKNELRTAIETGGAHVRISDDPMVYLDKNYVAMFGGIQASLTAAAQFNDRKKCIQVRGRFENGDIVREAWTAITAGADIVYVDTGRIDDLRRITQSLKPVLQEMEATADYRKVEFAFGGGVRYGDLDALKEAGADIVGVGRSIVDAPLMDLRLEVTKAEDPLYAHGDYDLLDKSELKIEGIFLNQTNLTELAVVVAEEIGINAEDVLVIDVRDGTVALDILQKRLDPSKFIAKEERILRRLRDLKGITLSEEAHISSNGMLGWIVGNDADIEEGLQAMEMSQSLVTQIKESISNRVIVFPTGTEVERGEIEDTNTPLIMGKFAAAGFSVDKGEILKDDVELFSRKLWRAAEKGYSVSITTGGVGAENKDHSVEAVLRLDPQACTPYIAKFQVGHGRHSKDGIRIAVGQLGLTTFIALPGPNDEVSVCIDTVVRGISEGWSKEILAGELARILRTRLKEKIGVMMHYHHNA</sequence>
<evidence type="ECO:0000256" key="4">
    <source>
        <dbReference type="ARBA" id="ARBA00047445"/>
    </source>
</evidence>
<evidence type="ECO:0000256" key="1">
    <source>
        <dbReference type="ARBA" id="ARBA00009400"/>
    </source>
</evidence>
<dbReference type="SMART" id="SM00852">
    <property type="entry name" value="MoCF_biosynth"/>
    <property type="match status" value="1"/>
</dbReference>
<keyword evidence="3" id="KW-0808">Transferase</keyword>
<comment type="similarity">
    <text evidence="1">Belongs to the NadC/ModD family.</text>
</comment>
<organism evidence="6 7">
    <name type="scientific">Dysosmobacter welbionis</name>
    <dbReference type="NCBI Taxonomy" id="2093857"/>
    <lineage>
        <taxon>Bacteria</taxon>
        <taxon>Bacillati</taxon>
        <taxon>Bacillota</taxon>
        <taxon>Clostridia</taxon>
        <taxon>Eubacteriales</taxon>
        <taxon>Oscillospiraceae</taxon>
        <taxon>Dysosmobacter</taxon>
    </lineage>
</organism>
<accession>A0A856HYS0</accession>
<dbReference type="InterPro" id="IPR027277">
    <property type="entry name" value="NadC/ModD"/>
</dbReference>
<dbReference type="Gene3D" id="3.40.980.10">
    <property type="entry name" value="MoaB/Mog-like domain"/>
    <property type="match status" value="1"/>
</dbReference>
<dbReference type="Pfam" id="PF00994">
    <property type="entry name" value="MoCF_biosynth"/>
    <property type="match status" value="1"/>
</dbReference>
<feature type="domain" description="MoaB/Mog" evidence="5">
    <location>
        <begin position="414"/>
        <end position="555"/>
    </location>
</feature>
<dbReference type="KEGG" id="obj:EIO64_06860"/>
<dbReference type="Proteomes" id="UP000298642">
    <property type="component" value="Chromosome"/>
</dbReference>
<dbReference type="InterPro" id="IPR036425">
    <property type="entry name" value="MoaB/Mog-like_dom_sf"/>
</dbReference>
<dbReference type="InterPro" id="IPR001453">
    <property type="entry name" value="MoaB/Mog_dom"/>
</dbReference>
<reference evidence="7" key="1">
    <citation type="submission" date="2018-12" db="EMBL/GenBank/DDBJ databases">
        <title>Dusodibacter welbiota gen. nov., sp. nov., isolated from human faeces and emended description of the Oscillibacter genus.</title>
        <authorList>
            <person name="Le Roy T."/>
            <person name="Van der Smissen P."/>
            <person name="Delzenne N."/>
            <person name="Muccioli G."/>
            <person name="Collet J.F."/>
            <person name="Cani P.D."/>
        </authorList>
    </citation>
    <scope>NUCLEOTIDE SEQUENCE [LARGE SCALE GENOMIC DNA]</scope>
    <source>
        <strain evidence="7">J115</strain>
    </source>
</reference>
<evidence type="ECO:0000313" key="6">
    <source>
        <dbReference type="EMBL" id="QCI58980.2"/>
    </source>
</evidence>
<dbReference type="InterPro" id="IPR002638">
    <property type="entry name" value="Quinolinate_PRibosylTrfase_C"/>
</dbReference>
<protein>
    <recommendedName>
        <fullName evidence="5">MoaB/Mog domain-containing protein</fullName>
    </recommendedName>
</protein>
<dbReference type="SUPFAM" id="SSF51690">
    <property type="entry name" value="Nicotinate/Quinolinate PRTase C-terminal domain-like"/>
    <property type="match status" value="1"/>
</dbReference>
<name>A0A856HYS0_9FIRM</name>
<dbReference type="PANTHER" id="PTHR32179">
    <property type="entry name" value="NICOTINATE-NUCLEOTIDE PYROPHOSPHORYLASE [CARBOXYLATING]"/>
    <property type="match status" value="1"/>
</dbReference>